<evidence type="ECO:0000313" key="2">
    <source>
        <dbReference type="Proteomes" id="UP000270296"/>
    </source>
</evidence>
<dbReference type="AlphaFoldDB" id="A0A183IJ82"/>
<proteinExistence type="predicted"/>
<gene>
    <name evidence="1" type="ORF">SBAD_LOCUS3678</name>
</gene>
<organism evidence="3">
    <name type="scientific">Soboliphyme baturini</name>
    <dbReference type="NCBI Taxonomy" id="241478"/>
    <lineage>
        <taxon>Eukaryota</taxon>
        <taxon>Metazoa</taxon>
        <taxon>Ecdysozoa</taxon>
        <taxon>Nematoda</taxon>
        <taxon>Enoplea</taxon>
        <taxon>Dorylaimia</taxon>
        <taxon>Dioctophymatida</taxon>
        <taxon>Dioctophymatoidea</taxon>
        <taxon>Soboliphymatidae</taxon>
        <taxon>Soboliphyme</taxon>
    </lineage>
</organism>
<evidence type="ECO:0000313" key="3">
    <source>
        <dbReference type="WBParaSite" id="SBAD_0000384601-mRNA-1"/>
    </source>
</evidence>
<name>A0A183IJ82_9BILA</name>
<keyword evidence="2" id="KW-1185">Reference proteome</keyword>
<reference evidence="3" key="1">
    <citation type="submission" date="2016-06" db="UniProtKB">
        <authorList>
            <consortium name="WormBaseParasite"/>
        </authorList>
    </citation>
    <scope>IDENTIFICATION</scope>
</reference>
<reference evidence="1 2" key="2">
    <citation type="submission" date="2018-11" db="EMBL/GenBank/DDBJ databases">
        <authorList>
            <consortium name="Pathogen Informatics"/>
        </authorList>
    </citation>
    <scope>NUCLEOTIDE SEQUENCE [LARGE SCALE GENOMIC DNA]</scope>
</reference>
<sequence>MNRSSVDLVDSRQPYQVQRKNFSDLLNHVRYWKRAVGELGVLCSSSYLSFCTCGWRKKERVVAASSSSSLRNHARLYSIGYDPVAKENNLMFVDIVLSQSTDPSSTTAAAVATTEGEDGPRQRVCWQPLLKNKTFADSSFAKLKGKNSRKASRLSSDILSYDRSKVCDVFVFVKSGQLFRCFDDHQSDVDDHKSEAGGNGGGDCLVPEETIIVEPRICPSDSRFLAMIIGSDLYILFENLAERATFTGNGLHCT</sequence>
<protein>
    <submittedName>
        <fullName evidence="3">PPM-type phosphatase domain-containing protein</fullName>
    </submittedName>
</protein>
<dbReference type="WBParaSite" id="SBAD_0000384601-mRNA-1">
    <property type="protein sequence ID" value="SBAD_0000384601-mRNA-1"/>
    <property type="gene ID" value="SBAD_0000384601"/>
</dbReference>
<accession>A0A183IJ82</accession>
<dbReference type="Proteomes" id="UP000270296">
    <property type="component" value="Unassembled WGS sequence"/>
</dbReference>
<dbReference type="EMBL" id="UZAM01007889">
    <property type="protein sequence ID" value="VDP02018.1"/>
    <property type="molecule type" value="Genomic_DNA"/>
</dbReference>
<evidence type="ECO:0000313" key="1">
    <source>
        <dbReference type="EMBL" id="VDP02018.1"/>
    </source>
</evidence>